<name>A0A9X0WM60_9GAMM</name>
<proteinExistence type="predicted"/>
<reference evidence="1 2" key="1">
    <citation type="journal article" date="2020" name="Microorganisms">
        <title>Osmotic Adaptation and Compatible Solute Biosynthesis of Phototrophic Bacteria as Revealed from Genome Analyses.</title>
        <authorList>
            <person name="Imhoff J.F."/>
            <person name="Rahn T."/>
            <person name="Kunzel S."/>
            <person name="Keller A."/>
            <person name="Neulinger S.C."/>
        </authorList>
    </citation>
    <scope>NUCLEOTIDE SEQUENCE [LARGE SCALE GENOMIC DNA]</scope>
    <source>
        <strain evidence="1 2">DSM 21303</strain>
    </source>
</reference>
<comment type="caution">
    <text evidence="1">The sequence shown here is derived from an EMBL/GenBank/DDBJ whole genome shotgun (WGS) entry which is preliminary data.</text>
</comment>
<gene>
    <name evidence="1" type="ORF">CKO25_20265</name>
</gene>
<organism evidence="1 2">
    <name type="scientific">Thiocapsa imhoffii</name>
    <dbReference type="NCBI Taxonomy" id="382777"/>
    <lineage>
        <taxon>Bacteria</taxon>
        <taxon>Pseudomonadati</taxon>
        <taxon>Pseudomonadota</taxon>
        <taxon>Gammaproteobacteria</taxon>
        <taxon>Chromatiales</taxon>
        <taxon>Chromatiaceae</taxon>
        <taxon>Thiocapsa</taxon>
    </lineage>
</organism>
<evidence type="ECO:0000313" key="2">
    <source>
        <dbReference type="Proteomes" id="UP001138802"/>
    </source>
</evidence>
<keyword evidence="2" id="KW-1185">Reference proteome</keyword>
<accession>A0A9X0WM60</accession>
<sequence>MTPDASDEMRAEYDFSEAVQGKHHRAYQEGTNVVLLEPDVARAFRDSASVNRALRLLLELAREQTPKNAQQ</sequence>
<dbReference type="AlphaFoldDB" id="A0A9X0WM60"/>
<protein>
    <submittedName>
        <fullName evidence="1">Uncharacterized protein</fullName>
    </submittedName>
</protein>
<dbReference type="EMBL" id="NRSD01000050">
    <property type="protein sequence ID" value="MBK1646915.1"/>
    <property type="molecule type" value="Genomic_DNA"/>
</dbReference>
<dbReference type="Proteomes" id="UP001138802">
    <property type="component" value="Unassembled WGS sequence"/>
</dbReference>
<evidence type="ECO:0000313" key="1">
    <source>
        <dbReference type="EMBL" id="MBK1646915.1"/>
    </source>
</evidence>